<dbReference type="Proteomes" id="UP000265354">
    <property type="component" value="Unassembled WGS sequence"/>
</dbReference>
<dbReference type="Gene3D" id="3.90.1140.10">
    <property type="entry name" value="Cyclic phosphodiesterase"/>
    <property type="match status" value="1"/>
</dbReference>
<reference evidence="1 2" key="1">
    <citation type="submission" date="2018-07" db="EMBL/GenBank/DDBJ databases">
        <title>Whole Genome Shotgun Sequence of Streptomyces spongiicola strain 531S.</title>
        <authorList>
            <person name="Dohra H."/>
            <person name="Kodani S."/>
        </authorList>
    </citation>
    <scope>NUCLEOTIDE SEQUENCE [LARGE SCALE GENOMIC DNA]</scope>
    <source>
        <strain evidence="1 2">531S</strain>
    </source>
</reference>
<evidence type="ECO:0008006" key="3">
    <source>
        <dbReference type="Google" id="ProtNLM"/>
    </source>
</evidence>
<evidence type="ECO:0000313" key="1">
    <source>
        <dbReference type="EMBL" id="GBQ03713.1"/>
    </source>
</evidence>
<dbReference type="RefSeq" id="WP_116428818.1">
    <property type="nucleotide sequence ID" value="NZ_BGZL01000021.1"/>
</dbReference>
<comment type="caution">
    <text evidence="1">The sequence shown here is derived from an EMBL/GenBank/DDBJ whole genome shotgun (WGS) entry which is preliminary data.</text>
</comment>
<dbReference type="AlphaFoldDB" id="A0A388T433"/>
<organism evidence="1 2">
    <name type="scientific">Streptomyces spongiicola</name>
    <dbReference type="NCBI Taxonomy" id="1690221"/>
    <lineage>
        <taxon>Bacteria</taxon>
        <taxon>Bacillati</taxon>
        <taxon>Actinomycetota</taxon>
        <taxon>Actinomycetes</taxon>
        <taxon>Kitasatosporales</taxon>
        <taxon>Streptomycetaceae</taxon>
        <taxon>Streptomyces</taxon>
    </lineage>
</organism>
<proteinExistence type="predicted"/>
<sequence>MTRWLGVALLPRTDHLRAAVRLQRDLGGDVPLRPPLDPDGNLPHVTLFQGPFSESLAPKEALGLIGAAAVEIGLRGEAALAGTGVAYQPTGWLFLTLERPRPLVELQAATLAVLERHLDRESFDGDKDVSRFTAAERASWRRYGYRYTGDAYAPHITLGRAEEETARELVRTAPDRVTVAKEWVFDRLSFYVMGEHGAHAQTLLEAPLGRP</sequence>
<dbReference type="SUPFAM" id="SSF55144">
    <property type="entry name" value="LigT-like"/>
    <property type="match status" value="1"/>
</dbReference>
<accession>A0A388T433</accession>
<name>A0A388T433_9ACTN</name>
<evidence type="ECO:0000313" key="2">
    <source>
        <dbReference type="Proteomes" id="UP000265354"/>
    </source>
</evidence>
<dbReference type="EMBL" id="BGZL01000021">
    <property type="protein sequence ID" value="GBQ03713.1"/>
    <property type="molecule type" value="Genomic_DNA"/>
</dbReference>
<gene>
    <name evidence="1" type="ORF">SSP531S_51880</name>
</gene>
<dbReference type="InterPro" id="IPR009097">
    <property type="entry name" value="Cyclic_Pdiesterase"/>
</dbReference>
<protein>
    <recommendedName>
        <fullName evidence="3">DUF1045 domain-containing protein</fullName>
    </recommendedName>
</protein>